<dbReference type="InterPro" id="IPR010930">
    <property type="entry name" value="Flg_bb/hook_C_dom"/>
</dbReference>
<dbReference type="NCBIfam" id="TIGR03506">
    <property type="entry name" value="FlgEFG_subfam"/>
    <property type="match status" value="1"/>
</dbReference>
<dbReference type="AlphaFoldDB" id="A0A1H5TLW4"/>
<dbReference type="GO" id="GO:0030694">
    <property type="term" value="C:bacterial-type flagellum basal body, rod"/>
    <property type="evidence" value="ECO:0007669"/>
    <property type="project" value="InterPro"/>
</dbReference>
<keyword evidence="3 4" id="KW-0975">Bacterial flagellum</keyword>
<dbReference type="EMBL" id="FNVA01000001">
    <property type="protein sequence ID" value="SEF63091.1"/>
    <property type="molecule type" value="Genomic_DNA"/>
</dbReference>
<keyword evidence="9" id="KW-1185">Reference proteome</keyword>
<dbReference type="Pfam" id="PF00460">
    <property type="entry name" value="Flg_bb_rod"/>
    <property type="match status" value="1"/>
</dbReference>
<sequence length="247" mass="25584">MNSGLYAAATALVSRTDALDAVANNLANQSTPGFRARHSTFRATLAQHGNPNLSMLNEDANDYGVLGGTRLDTTQGSLTKTGNPLDIAIEGQGYFQVQTAQGTVYTRAGNFSVSAQGQLVTANGDPVLGEGGAPISIVGQPVSISSDGTISVNGATAGKLGVVDFPANVDLESMGNNYLKAPANTTPAATTATLRQGMIEGSNVNPISGVVELIDAQRSVEEMRRMLSLFSNEMDKTASQDLPHVGQ</sequence>
<evidence type="ECO:0000256" key="4">
    <source>
        <dbReference type="RuleBase" id="RU362116"/>
    </source>
</evidence>
<gene>
    <name evidence="8" type="ORF">SAMN05421819_0641</name>
</gene>
<evidence type="ECO:0000313" key="8">
    <source>
        <dbReference type="EMBL" id="SEF63091.1"/>
    </source>
</evidence>
<dbReference type="InterPro" id="IPR037925">
    <property type="entry name" value="FlgE/F/G-like"/>
</dbReference>
<dbReference type="InterPro" id="IPR001444">
    <property type="entry name" value="Flag_bb_rod_N"/>
</dbReference>
<dbReference type="GO" id="GO:0071978">
    <property type="term" value="P:bacterial-type flagellum-dependent swarming motility"/>
    <property type="evidence" value="ECO:0007669"/>
    <property type="project" value="TreeGrafter"/>
</dbReference>
<dbReference type="SUPFAM" id="SSF117143">
    <property type="entry name" value="Flagellar hook protein flgE"/>
    <property type="match status" value="1"/>
</dbReference>
<proteinExistence type="inferred from homology"/>
<protein>
    <submittedName>
        <fullName evidence="8">Flagellar basal-body rod protein FlgF/flagellar basal-body rod protein FlgG</fullName>
    </submittedName>
</protein>
<name>A0A1H5TLW4_9BACT</name>
<dbReference type="InterPro" id="IPR019776">
    <property type="entry name" value="Flagellar_basal_body_rod_CS"/>
</dbReference>
<dbReference type="InterPro" id="IPR020013">
    <property type="entry name" value="Flagellar_FlgE/F/G"/>
</dbReference>
<feature type="domain" description="Flagellar hook protein FlgE/F/G-like D1" evidence="7">
    <location>
        <begin position="88"/>
        <end position="152"/>
    </location>
</feature>
<dbReference type="Pfam" id="PF06429">
    <property type="entry name" value="Flg_bbr_C"/>
    <property type="match status" value="1"/>
</dbReference>
<evidence type="ECO:0000259" key="5">
    <source>
        <dbReference type="Pfam" id="PF00460"/>
    </source>
</evidence>
<dbReference type="InterPro" id="IPR012836">
    <property type="entry name" value="FlgF"/>
</dbReference>
<dbReference type="RefSeq" id="WP_103931542.1">
    <property type="nucleotide sequence ID" value="NZ_FNVA01000001.1"/>
</dbReference>
<feature type="domain" description="Flagellar basal-body/hook protein C-terminal" evidence="6">
    <location>
        <begin position="195"/>
        <end position="238"/>
    </location>
</feature>
<dbReference type="Pfam" id="PF22692">
    <property type="entry name" value="LlgE_F_G_D1"/>
    <property type="match status" value="1"/>
</dbReference>
<dbReference type="NCBIfam" id="TIGR02490">
    <property type="entry name" value="flgF"/>
    <property type="match status" value="1"/>
</dbReference>
<reference evidence="8 9" key="1">
    <citation type="submission" date="2016-10" db="EMBL/GenBank/DDBJ databases">
        <authorList>
            <person name="de Groot N.N."/>
        </authorList>
    </citation>
    <scope>NUCLEOTIDE SEQUENCE [LARGE SCALE GENOMIC DNA]</scope>
    <source>
        <strain evidence="8 9">DSM 22489</strain>
    </source>
</reference>
<evidence type="ECO:0000256" key="1">
    <source>
        <dbReference type="ARBA" id="ARBA00004117"/>
    </source>
</evidence>
<comment type="subcellular location">
    <subcellularLocation>
        <location evidence="1 4">Bacterial flagellum basal body</location>
    </subcellularLocation>
</comment>
<dbReference type="OrthoDB" id="9804559at2"/>
<organism evidence="8 9">
    <name type="scientific">Bryocella elongata</name>
    <dbReference type="NCBI Taxonomy" id="863522"/>
    <lineage>
        <taxon>Bacteria</taxon>
        <taxon>Pseudomonadati</taxon>
        <taxon>Acidobacteriota</taxon>
        <taxon>Terriglobia</taxon>
        <taxon>Terriglobales</taxon>
        <taxon>Acidobacteriaceae</taxon>
        <taxon>Bryocella</taxon>
    </lineage>
</organism>
<dbReference type="Proteomes" id="UP000236728">
    <property type="component" value="Unassembled WGS sequence"/>
</dbReference>
<dbReference type="PROSITE" id="PS00588">
    <property type="entry name" value="FLAGELLA_BB_ROD"/>
    <property type="match status" value="1"/>
</dbReference>
<comment type="similarity">
    <text evidence="2 4">Belongs to the flagella basal body rod proteins family.</text>
</comment>
<evidence type="ECO:0000313" key="9">
    <source>
        <dbReference type="Proteomes" id="UP000236728"/>
    </source>
</evidence>
<keyword evidence="8" id="KW-0969">Cilium</keyword>
<feature type="domain" description="Flagellar basal body rod protein N-terminal" evidence="5">
    <location>
        <begin position="5"/>
        <end position="35"/>
    </location>
</feature>
<keyword evidence="8" id="KW-0966">Cell projection</keyword>
<dbReference type="InterPro" id="IPR053967">
    <property type="entry name" value="LlgE_F_G-like_D1"/>
</dbReference>
<evidence type="ECO:0000259" key="7">
    <source>
        <dbReference type="Pfam" id="PF22692"/>
    </source>
</evidence>
<evidence type="ECO:0000256" key="3">
    <source>
        <dbReference type="ARBA" id="ARBA00023143"/>
    </source>
</evidence>
<evidence type="ECO:0000256" key="2">
    <source>
        <dbReference type="ARBA" id="ARBA00009677"/>
    </source>
</evidence>
<evidence type="ECO:0000259" key="6">
    <source>
        <dbReference type="Pfam" id="PF06429"/>
    </source>
</evidence>
<keyword evidence="8" id="KW-0282">Flagellum</keyword>
<dbReference type="PANTHER" id="PTHR30435">
    <property type="entry name" value="FLAGELLAR PROTEIN"/>
    <property type="match status" value="1"/>
</dbReference>
<dbReference type="PANTHER" id="PTHR30435:SF19">
    <property type="entry name" value="FLAGELLAR BASAL-BODY ROD PROTEIN FLGG"/>
    <property type="match status" value="1"/>
</dbReference>
<accession>A0A1H5TLW4</accession>